<comment type="similarity">
    <text evidence="1 9">Belongs to the universal ribosomal protein uL13 family.</text>
</comment>
<reference evidence="10 11" key="1">
    <citation type="submission" date="2005-09" db="EMBL/GenBank/DDBJ databases">
        <authorList>
            <person name="Mural R.J."/>
            <person name="Li P.W."/>
            <person name="Adams M.D."/>
            <person name="Amanatides P.G."/>
            <person name="Baden-Tillson H."/>
            <person name="Barnstead M."/>
            <person name="Chin S.H."/>
            <person name="Dew I."/>
            <person name="Evans C.A."/>
            <person name="Ferriera S."/>
            <person name="Flanigan M."/>
            <person name="Fosler C."/>
            <person name="Glodek A."/>
            <person name="Gu Z."/>
            <person name="Holt R.A."/>
            <person name="Jennings D."/>
            <person name="Kraft C.L."/>
            <person name="Lu F."/>
            <person name="Nguyen T."/>
            <person name="Nusskern D.R."/>
            <person name="Pfannkoch C.M."/>
            <person name="Sitter C."/>
            <person name="Sutton G.G."/>
            <person name="Venter J.C."/>
            <person name="Wang Z."/>
            <person name="Woodage T."/>
            <person name="Zheng X.H."/>
            <person name="Zhong F."/>
        </authorList>
    </citation>
    <scope>NUCLEOTIDE SEQUENCE [LARGE SCALE GENOMIC DNA]</scope>
    <source>
        <strain>BN</strain>
        <strain evidence="11">Sprague-Dawley</strain>
    </source>
</reference>
<evidence type="ECO:0000256" key="2">
    <source>
        <dbReference type="ARBA" id="ARBA00022934"/>
    </source>
</evidence>
<comment type="function">
    <text evidence="8">Associated with ribosomes but is not required for canonical ribosome function and has extra-ribosomal functions. Component of the GAIT (gamma interferon-activated inhibitor of translation) complex which mediates interferon-gamma-induced transcript-selective translation inhibition in inflammation processes. Upon interferon-gamma activation and subsequent phosphorylation dissociates from the ribosome and assembles into the GAIT complex which binds to stem loop-containing GAIT elements in the 3'-UTR of diverse inflammatory mRNAs (such as ceruplasmin) and suppresses their translation. In the GAIT complex interacts with m7G cap-bound eIF4G at or near the eIF3-binding site and blocks the recruitment of the 43S ribosomal complex. Involved in methylation of rRNA.</text>
</comment>
<evidence type="ECO:0000256" key="3">
    <source>
        <dbReference type="ARBA" id="ARBA00022980"/>
    </source>
</evidence>
<evidence type="ECO:0000313" key="11">
    <source>
        <dbReference type="Proteomes" id="UP000234681"/>
    </source>
</evidence>
<evidence type="ECO:0000256" key="5">
    <source>
        <dbReference type="ARBA" id="ARBA00026018"/>
    </source>
</evidence>
<dbReference type="Pfam" id="PF00572">
    <property type="entry name" value="Ribosomal_L13"/>
    <property type="match status" value="1"/>
</dbReference>
<evidence type="ECO:0000256" key="7">
    <source>
        <dbReference type="ARBA" id="ARBA00035367"/>
    </source>
</evidence>
<dbReference type="PROSITE" id="PS00783">
    <property type="entry name" value="RIBOSOMAL_L13"/>
    <property type="match status" value="1"/>
</dbReference>
<accession>A6JAX9</accession>
<dbReference type="SUPFAM" id="SSF52161">
    <property type="entry name" value="Ribosomal protein L13"/>
    <property type="match status" value="1"/>
</dbReference>
<dbReference type="InterPro" id="IPR036899">
    <property type="entry name" value="Ribosomal_uL13_sf"/>
</dbReference>
<dbReference type="Gene3D" id="3.90.1180.10">
    <property type="entry name" value="Ribosomal protein L13"/>
    <property type="match status" value="1"/>
</dbReference>
<evidence type="ECO:0000313" key="10">
    <source>
        <dbReference type="EMBL" id="EDM07405.1"/>
    </source>
</evidence>
<dbReference type="InterPro" id="IPR005822">
    <property type="entry name" value="Ribosomal_uL13"/>
</dbReference>
<keyword evidence="4 9" id="KW-0687">Ribonucleoprotein</keyword>
<gene>
    <name evidence="10" type="ORF">rCG_53885</name>
</gene>
<dbReference type="GO" id="GO:0003735">
    <property type="term" value="F:structural constituent of ribosome"/>
    <property type="evidence" value="ECO:0007669"/>
    <property type="project" value="InterPro"/>
</dbReference>
<sequence>MNTNPSRGPYHFRAPSRIFWRTVRGMLPHKTKRGQAALERLKVLDGIPPPYDKKKRMVVPAALKVVRLKPTRKVSSRLQNKLVGPQDWQMMVYSHDGLRMPQCR</sequence>
<proteinExistence type="inferred from homology"/>
<dbReference type="NCBIfam" id="TIGR01077">
    <property type="entry name" value="L13_A_E"/>
    <property type="match status" value="1"/>
</dbReference>
<dbReference type="GO" id="GO:0006412">
    <property type="term" value="P:translation"/>
    <property type="evidence" value="ECO:0007669"/>
    <property type="project" value="InterPro"/>
</dbReference>
<name>A6JAX9_RAT</name>
<dbReference type="PANTHER" id="PTHR11545">
    <property type="entry name" value="RIBOSOMAL PROTEIN L13"/>
    <property type="match status" value="1"/>
</dbReference>
<organism evidence="10 11">
    <name type="scientific">Rattus norvegicus</name>
    <name type="common">Rat</name>
    <dbReference type="NCBI Taxonomy" id="10116"/>
    <lineage>
        <taxon>Eukaryota</taxon>
        <taxon>Metazoa</taxon>
        <taxon>Chordata</taxon>
        <taxon>Craniata</taxon>
        <taxon>Vertebrata</taxon>
        <taxon>Euteleostomi</taxon>
        <taxon>Mammalia</taxon>
        <taxon>Eutheria</taxon>
        <taxon>Euarchontoglires</taxon>
        <taxon>Glires</taxon>
        <taxon>Rodentia</taxon>
        <taxon>Myomorpha</taxon>
        <taxon>Muroidea</taxon>
        <taxon>Muridae</taxon>
        <taxon>Murinae</taxon>
        <taxon>Rattus</taxon>
    </lineage>
</organism>
<evidence type="ECO:0000256" key="1">
    <source>
        <dbReference type="ARBA" id="ARBA00006227"/>
    </source>
</evidence>
<evidence type="ECO:0000256" key="4">
    <source>
        <dbReference type="ARBA" id="ARBA00023274"/>
    </source>
</evidence>
<evidence type="ECO:0000256" key="9">
    <source>
        <dbReference type="RuleBase" id="RU003877"/>
    </source>
</evidence>
<evidence type="ECO:0000256" key="8">
    <source>
        <dbReference type="ARBA" id="ARBA00045421"/>
    </source>
</evidence>
<dbReference type="EMBL" id="CH473979">
    <property type="protein sequence ID" value="EDM07405.1"/>
    <property type="molecule type" value="Genomic_DNA"/>
</dbReference>
<keyword evidence="2" id="KW-0164">Citrullination</keyword>
<dbReference type="Proteomes" id="UP000234681">
    <property type="component" value="Chromosome 1"/>
</dbReference>
<comment type="subunit">
    <text evidence="5">Component of the 60S ribosome. Component of the GAIT complex. Interacts with EIF4G1.</text>
</comment>
<keyword evidence="3 9" id="KW-0689">Ribosomal protein</keyword>
<dbReference type="InterPro" id="IPR023563">
    <property type="entry name" value="Ribosomal_uL13_CS"/>
</dbReference>
<dbReference type="PANTHER" id="PTHR11545:SF36">
    <property type="entry name" value="60S RIBOSOMAL PROTEIN L13A"/>
    <property type="match status" value="1"/>
</dbReference>
<dbReference type="AlphaFoldDB" id="A6JAX9"/>
<evidence type="ECO:0000256" key="6">
    <source>
        <dbReference type="ARBA" id="ARBA00035201"/>
    </source>
</evidence>
<dbReference type="GO" id="GO:0015934">
    <property type="term" value="C:large ribosomal subunit"/>
    <property type="evidence" value="ECO:0007669"/>
    <property type="project" value="InterPro"/>
</dbReference>
<protein>
    <recommendedName>
        <fullName evidence="6">Large ribosomal subunit protein uL13</fullName>
    </recommendedName>
    <alternativeName>
        <fullName evidence="7">60S ribosomal protein L13a</fullName>
    </alternativeName>
</protein>
<dbReference type="InterPro" id="IPR005755">
    <property type="entry name" value="Ribosomal_uL13_euk/arc"/>
</dbReference>